<sequence length="393" mass="43561">MFKSDALSMGRQTCIGIIGGGQLGKMIAHEARRMSFKVIVLDPTEGCPASKIADEQIVADFKDEAAIMRLAEKCDVLTYEIELANSSALKQLEEKSYPVRPAPETLRIIQNKHRQKSFLKEHRIAVPDFELVKSEEHLHELCRKFGLPAVLKATEDSYDGRGNFVIKSGDDVHRAYEYFKGRQVMLEKFVPFTKEVSIMVARNPSGQIESFPVVENIHKNSILDTTIAPAQISRKVEQKAIRLAKRTMEVLHGAGIFGIEMFVTKKGDVLVNEIAPRVHNSGHYTNEACSVSQFEQHLRAVLDLPLAKPELLSPAVMINILGPEGFDGVYAVTGLDAMMKVPGAELYIYGKKVSKPCRKLGHITATGRTVKEALARAKKARNAITLVPATEAR</sequence>
<dbReference type="Gene3D" id="3.40.50.20">
    <property type="match status" value="1"/>
</dbReference>
<dbReference type="Proteomes" id="UP001059771">
    <property type="component" value="Chromosome"/>
</dbReference>
<dbReference type="GO" id="GO:0034028">
    <property type="term" value="F:5-(carboxyamino)imidazole ribonucleotide synthase activity"/>
    <property type="evidence" value="ECO:0007669"/>
    <property type="project" value="UniProtKB-UniRule"/>
</dbReference>
<comment type="similarity">
    <text evidence="5 6">Belongs to the PurK/PurT family.</text>
</comment>
<evidence type="ECO:0000256" key="3">
    <source>
        <dbReference type="ARBA" id="ARBA00022755"/>
    </source>
</evidence>
<comment type="pathway">
    <text evidence="5 6">Purine metabolism; IMP biosynthesis via de novo pathway; 5-amino-1-(5-phospho-D-ribosyl)imidazole-4-carboxylate from 5-amino-1-(5-phospho-D-ribosyl)imidazole (N5-CAIR route): step 1/2.</text>
</comment>
<dbReference type="SUPFAM" id="SSF56059">
    <property type="entry name" value="Glutathione synthetase ATP-binding domain-like"/>
    <property type="match status" value="1"/>
</dbReference>
<keyword evidence="3 5" id="KW-0658">Purine biosynthesis</keyword>
<gene>
    <name evidence="5 6 8" type="primary">purK</name>
    <name evidence="8" type="ORF">NWT39_02555</name>
</gene>
<dbReference type="Gene3D" id="3.30.470.20">
    <property type="entry name" value="ATP-grasp fold, B domain"/>
    <property type="match status" value="1"/>
</dbReference>
<reference evidence="8" key="1">
    <citation type="submission" date="2022-08" db="EMBL/GenBank/DDBJ databases">
        <title>Dynamic responses of ammonia-oxidizing microbial communities induced by reactive oxygen species (ROS) in fluctuating redox aquifers.</title>
        <authorList>
            <person name="Wang P."/>
            <person name="Wang H."/>
        </authorList>
    </citation>
    <scope>NUCLEOTIDE SEQUENCE</scope>
    <source>
        <strain evidence="8">PLX03</strain>
    </source>
</reference>
<evidence type="ECO:0000256" key="2">
    <source>
        <dbReference type="ARBA" id="ARBA00022741"/>
    </source>
</evidence>
<protein>
    <recommendedName>
        <fullName evidence="5 6">N5-carboxyaminoimidazole ribonucleotide synthase</fullName>
        <shortName evidence="5 6">N5-CAIR synthase</shortName>
        <ecNumber evidence="5 6">6.3.4.18</ecNumber>
    </recommendedName>
    <alternativeName>
        <fullName evidence="5 6">5-(carboxyamino)imidazole ribonucleotide synthetase</fullName>
    </alternativeName>
</protein>
<dbReference type="SUPFAM" id="SSF51246">
    <property type="entry name" value="Rudiment single hybrid motif"/>
    <property type="match status" value="1"/>
</dbReference>
<evidence type="ECO:0000256" key="5">
    <source>
        <dbReference type="HAMAP-Rule" id="MF_01928"/>
    </source>
</evidence>
<organism evidence="8">
    <name type="scientific">Nitrososphaera viennensis</name>
    <dbReference type="NCBI Taxonomy" id="1034015"/>
    <lineage>
        <taxon>Archaea</taxon>
        <taxon>Nitrososphaerota</taxon>
        <taxon>Nitrososphaeria</taxon>
        <taxon>Nitrososphaerales</taxon>
        <taxon>Nitrososphaeraceae</taxon>
        <taxon>Nitrososphaera</taxon>
    </lineage>
</organism>
<dbReference type="NCBIfam" id="NF004675">
    <property type="entry name" value="PRK06019.1-1"/>
    <property type="match status" value="1"/>
</dbReference>
<feature type="binding site" evidence="5">
    <location>
        <begin position="272"/>
        <end position="273"/>
    </location>
    <ligand>
        <name>ATP</name>
        <dbReference type="ChEBI" id="CHEBI:30616"/>
    </ligand>
</feature>
<dbReference type="InterPro" id="IPR005875">
    <property type="entry name" value="PurK"/>
</dbReference>
<accession>A0A977NMA1</accession>
<feature type="binding site" evidence="5">
    <location>
        <position position="112"/>
    </location>
    <ligand>
        <name>ATP</name>
        <dbReference type="ChEBI" id="CHEBI:30616"/>
    </ligand>
</feature>
<dbReference type="Pfam" id="PF22660">
    <property type="entry name" value="RS_preATP-grasp-like"/>
    <property type="match status" value="1"/>
</dbReference>
<dbReference type="InterPro" id="IPR013815">
    <property type="entry name" value="ATP_grasp_subdomain_1"/>
</dbReference>
<evidence type="ECO:0000256" key="6">
    <source>
        <dbReference type="RuleBase" id="RU361200"/>
    </source>
</evidence>
<dbReference type="GO" id="GO:0004638">
    <property type="term" value="F:phosphoribosylaminoimidazole carboxylase activity"/>
    <property type="evidence" value="ECO:0007669"/>
    <property type="project" value="InterPro"/>
</dbReference>
<dbReference type="InterPro" id="IPR011054">
    <property type="entry name" value="Rudment_hybrid_motif"/>
</dbReference>
<comment type="catalytic activity">
    <reaction evidence="5 6">
        <text>5-amino-1-(5-phospho-beta-D-ribosyl)imidazole + hydrogencarbonate + ATP = 5-carboxyamino-1-(5-phospho-D-ribosyl)imidazole + ADP + phosphate + 2 H(+)</text>
        <dbReference type="Rhea" id="RHEA:19317"/>
        <dbReference type="ChEBI" id="CHEBI:15378"/>
        <dbReference type="ChEBI" id="CHEBI:17544"/>
        <dbReference type="ChEBI" id="CHEBI:30616"/>
        <dbReference type="ChEBI" id="CHEBI:43474"/>
        <dbReference type="ChEBI" id="CHEBI:58730"/>
        <dbReference type="ChEBI" id="CHEBI:137981"/>
        <dbReference type="ChEBI" id="CHEBI:456216"/>
        <dbReference type="EC" id="6.3.4.18"/>
    </reaction>
</comment>
<evidence type="ECO:0000256" key="4">
    <source>
        <dbReference type="ARBA" id="ARBA00022840"/>
    </source>
</evidence>
<name>A0A977NMA1_9ARCH</name>
<feature type="binding site" evidence="5">
    <location>
        <position position="218"/>
    </location>
    <ligand>
        <name>ATP</name>
        <dbReference type="ChEBI" id="CHEBI:30616"/>
    </ligand>
</feature>
<dbReference type="HAMAP" id="MF_01928">
    <property type="entry name" value="PurK"/>
    <property type="match status" value="1"/>
</dbReference>
<dbReference type="GO" id="GO:0005524">
    <property type="term" value="F:ATP binding"/>
    <property type="evidence" value="ECO:0007669"/>
    <property type="project" value="UniProtKB-UniRule"/>
</dbReference>
<keyword evidence="1 5" id="KW-0436">Ligase</keyword>
<evidence type="ECO:0000259" key="7">
    <source>
        <dbReference type="PROSITE" id="PS50975"/>
    </source>
</evidence>
<dbReference type="EMBL" id="CP103305">
    <property type="protein sequence ID" value="UVS69679.1"/>
    <property type="molecule type" value="Genomic_DNA"/>
</dbReference>
<keyword evidence="4 5" id="KW-0067">ATP-binding</keyword>
<dbReference type="NCBIfam" id="TIGR01161">
    <property type="entry name" value="purK"/>
    <property type="match status" value="1"/>
</dbReference>
<dbReference type="InterPro" id="IPR003135">
    <property type="entry name" value="ATP-grasp_carboxylate-amine"/>
</dbReference>
<dbReference type="PROSITE" id="PS50975">
    <property type="entry name" value="ATP_GRASP"/>
    <property type="match status" value="1"/>
</dbReference>
<dbReference type="GO" id="GO:0046872">
    <property type="term" value="F:metal ion binding"/>
    <property type="evidence" value="ECO:0007669"/>
    <property type="project" value="InterPro"/>
</dbReference>
<dbReference type="NCBIfam" id="NF004679">
    <property type="entry name" value="PRK06019.1-5"/>
    <property type="match status" value="1"/>
</dbReference>
<dbReference type="InterPro" id="IPR016185">
    <property type="entry name" value="PreATP-grasp_dom_sf"/>
</dbReference>
<dbReference type="PANTHER" id="PTHR11609">
    <property type="entry name" value="PURINE BIOSYNTHESIS PROTEIN 6/7, PUR6/7"/>
    <property type="match status" value="1"/>
</dbReference>
<comment type="subunit">
    <text evidence="5">Homodimer.</text>
</comment>
<feature type="domain" description="ATP-grasp" evidence="7">
    <location>
        <begin position="116"/>
        <end position="302"/>
    </location>
</feature>
<comment type="caution">
    <text evidence="5">Lacks conserved residue(s) required for the propagation of feature annotation.</text>
</comment>
<keyword evidence="2 5" id="KW-0547">Nucleotide-binding</keyword>
<proteinExistence type="inferred from homology"/>
<dbReference type="GeneID" id="74945782"/>
<feature type="binding site" evidence="5">
    <location>
        <position position="195"/>
    </location>
    <ligand>
        <name>ATP</name>
        <dbReference type="ChEBI" id="CHEBI:30616"/>
    </ligand>
</feature>
<dbReference type="InterPro" id="IPR040686">
    <property type="entry name" value="PurK_C"/>
</dbReference>
<dbReference type="Pfam" id="PF02222">
    <property type="entry name" value="ATP-grasp"/>
    <property type="match status" value="1"/>
</dbReference>
<dbReference type="SUPFAM" id="SSF52440">
    <property type="entry name" value="PreATP-grasp domain"/>
    <property type="match status" value="1"/>
</dbReference>
<dbReference type="InterPro" id="IPR011761">
    <property type="entry name" value="ATP-grasp"/>
</dbReference>
<dbReference type="RefSeq" id="WP_227717447.1">
    <property type="nucleotide sequence ID" value="NZ_CP103305.1"/>
</dbReference>
<dbReference type="FunFam" id="3.30.470.20:FF:000029">
    <property type="entry name" value="N5-carboxyaminoimidazole ribonucleotide synthase"/>
    <property type="match status" value="1"/>
</dbReference>
<dbReference type="InterPro" id="IPR054350">
    <property type="entry name" value="PurT/PurK_preATP-grasp"/>
</dbReference>
<dbReference type="Pfam" id="PF17769">
    <property type="entry name" value="PurK_C"/>
    <property type="match status" value="1"/>
</dbReference>
<dbReference type="EC" id="6.3.4.18" evidence="5 6"/>
<feature type="binding site" evidence="5">
    <location>
        <position position="152"/>
    </location>
    <ligand>
        <name>ATP</name>
        <dbReference type="ChEBI" id="CHEBI:30616"/>
    </ligand>
</feature>
<comment type="function">
    <text evidence="6">Catalyzes the ATP-dependent conversion of 5-aminoimidazole ribonucleotide (AIR) and HCO(3)- to N5-carboxyaminoimidazole ribonucleotide (N5-CAIR).</text>
</comment>
<dbReference type="GO" id="GO:0006189">
    <property type="term" value="P:'de novo' IMP biosynthetic process"/>
    <property type="evidence" value="ECO:0007669"/>
    <property type="project" value="UniProtKB-UniRule"/>
</dbReference>
<dbReference type="AlphaFoldDB" id="A0A977NMA1"/>
<feature type="binding site" evidence="5">
    <location>
        <begin position="187"/>
        <end position="190"/>
    </location>
    <ligand>
        <name>ATP</name>
        <dbReference type="ChEBI" id="CHEBI:30616"/>
    </ligand>
</feature>
<dbReference type="PANTHER" id="PTHR11609:SF5">
    <property type="entry name" value="PHOSPHORIBOSYLAMINOIMIDAZOLE CARBOXYLASE"/>
    <property type="match status" value="1"/>
</dbReference>
<comment type="function">
    <text evidence="5">Catalyzes the ATP-dependent conversion of 5-aminoimidazole ribonucleotide (AIR) and HCO(3)(-) to N5-carboxyaminoimidazole ribonucleotide (N5-CAIR).</text>
</comment>
<evidence type="ECO:0000256" key="1">
    <source>
        <dbReference type="ARBA" id="ARBA00022598"/>
    </source>
</evidence>
<dbReference type="Gene3D" id="3.30.1490.20">
    <property type="entry name" value="ATP-grasp fold, A domain"/>
    <property type="match status" value="1"/>
</dbReference>
<evidence type="ECO:0000313" key="8">
    <source>
        <dbReference type="EMBL" id="UVS69679.1"/>
    </source>
</evidence>